<dbReference type="EMBL" id="KV454208">
    <property type="protein sequence ID" value="ODQ61919.1"/>
    <property type="molecule type" value="Genomic_DNA"/>
</dbReference>
<reference evidence="1 2" key="1">
    <citation type="journal article" date="2016" name="Proc. Natl. Acad. Sci. U.S.A.">
        <title>Comparative genomics of biotechnologically important yeasts.</title>
        <authorList>
            <person name="Riley R."/>
            <person name="Haridas S."/>
            <person name="Wolfe K.H."/>
            <person name="Lopes M.R."/>
            <person name="Hittinger C.T."/>
            <person name="Goeker M."/>
            <person name="Salamov A.A."/>
            <person name="Wisecaver J.H."/>
            <person name="Long T.M."/>
            <person name="Calvey C.H."/>
            <person name="Aerts A.L."/>
            <person name="Barry K.W."/>
            <person name="Choi C."/>
            <person name="Clum A."/>
            <person name="Coughlan A.Y."/>
            <person name="Deshpande S."/>
            <person name="Douglass A.P."/>
            <person name="Hanson S.J."/>
            <person name="Klenk H.-P."/>
            <person name="LaButti K.M."/>
            <person name="Lapidus A."/>
            <person name="Lindquist E.A."/>
            <person name="Lipzen A.M."/>
            <person name="Meier-Kolthoff J.P."/>
            <person name="Ohm R.A."/>
            <person name="Otillar R.P."/>
            <person name="Pangilinan J.L."/>
            <person name="Peng Y."/>
            <person name="Rokas A."/>
            <person name="Rosa C.A."/>
            <person name="Scheuner C."/>
            <person name="Sibirny A.A."/>
            <person name="Slot J.C."/>
            <person name="Stielow J.B."/>
            <person name="Sun H."/>
            <person name="Kurtzman C.P."/>
            <person name="Blackwell M."/>
            <person name="Grigoriev I.V."/>
            <person name="Jeffries T.W."/>
        </authorList>
    </citation>
    <scope>NUCLEOTIDE SEQUENCE [LARGE SCALE GENOMIC DNA]</scope>
    <source>
        <strain evidence="2">ATCC 58044 / CBS 1984 / NCYC 433 / NRRL Y-366-8</strain>
    </source>
</reference>
<gene>
    <name evidence="1" type="ORF">WICANDRAFT_86946</name>
</gene>
<sequence length="57" mass="6383">MSLFPSSTASHNHDPAFVICSSNSPKKEKHVWLLDHDHGTQDSSKSLDRITICYTVL</sequence>
<accession>A0A1E3P927</accession>
<dbReference type="AlphaFoldDB" id="A0A1E3P927"/>
<dbReference type="RefSeq" id="XP_019041126.1">
    <property type="nucleotide sequence ID" value="XM_019186078.1"/>
</dbReference>
<proteinExistence type="predicted"/>
<evidence type="ECO:0000313" key="2">
    <source>
        <dbReference type="Proteomes" id="UP000094112"/>
    </source>
</evidence>
<dbReference type="Proteomes" id="UP000094112">
    <property type="component" value="Unassembled WGS sequence"/>
</dbReference>
<keyword evidence="2" id="KW-1185">Reference proteome</keyword>
<protein>
    <submittedName>
        <fullName evidence="1">Uncharacterized protein</fullName>
    </submittedName>
</protein>
<name>A0A1E3P927_WICAA</name>
<dbReference type="GeneID" id="30203324"/>
<organism evidence="1 2">
    <name type="scientific">Wickerhamomyces anomalus (strain ATCC 58044 / CBS 1984 / NCYC 433 / NRRL Y-366-8)</name>
    <name type="common">Yeast</name>
    <name type="synonym">Hansenula anomala</name>
    <dbReference type="NCBI Taxonomy" id="683960"/>
    <lineage>
        <taxon>Eukaryota</taxon>
        <taxon>Fungi</taxon>
        <taxon>Dikarya</taxon>
        <taxon>Ascomycota</taxon>
        <taxon>Saccharomycotina</taxon>
        <taxon>Saccharomycetes</taxon>
        <taxon>Phaffomycetales</taxon>
        <taxon>Wickerhamomycetaceae</taxon>
        <taxon>Wickerhamomyces</taxon>
    </lineage>
</organism>
<feature type="non-terminal residue" evidence="1">
    <location>
        <position position="57"/>
    </location>
</feature>
<evidence type="ECO:0000313" key="1">
    <source>
        <dbReference type="EMBL" id="ODQ61919.1"/>
    </source>
</evidence>